<feature type="compositionally biased region" description="Polar residues" evidence="1">
    <location>
        <begin position="230"/>
        <end position="245"/>
    </location>
</feature>
<feature type="compositionally biased region" description="Basic and acidic residues" evidence="1">
    <location>
        <begin position="539"/>
        <end position="551"/>
    </location>
</feature>
<feature type="compositionally biased region" description="Basic and acidic residues" evidence="1">
    <location>
        <begin position="703"/>
        <end position="712"/>
    </location>
</feature>
<feature type="compositionally biased region" description="Basic and acidic residues" evidence="1">
    <location>
        <begin position="396"/>
        <end position="413"/>
    </location>
</feature>
<feature type="compositionally biased region" description="Basic and acidic residues" evidence="1">
    <location>
        <begin position="337"/>
        <end position="348"/>
    </location>
</feature>
<feature type="compositionally biased region" description="Polar residues" evidence="1">
    <location>
        <begin position="715"/>
        <end position="724"/>
    </location>
</feature>
<dbReference type="HOGENOM" id="CLU_007654_2_0_1"/>
<reference evidence="3" key="2">
    <citation type="submission" date="2015-01" db="EMBL/GenBank/DDBJ databases">
        <title>Evolutionary Origins and Diversification of the Mycorrhizal Mutualists.</title>
        <authorList>
            <consortium name="DOE Joint Genome Institute"/>
            <consortium name="Mycorrhizal Genomics Consortium"/>
            <person name="Kohler A."/>
            <person name="Kuo A."/>
            <person name="Nagy L.G."/>
            <person name="Floudas D."/>
            <person name="Copeland A."/>
            <person name="Barry K.W."/>
            <person name="Cichocki N."/>
            <person name="Veneault-Fourrey C."/>
            <person name="LaButti K."/>
            <person name="Lindquist E.A."/>
            <person name="Lipzen A."/>
            <person name="Lundell T."/>
            <person name="Morin E."/>
            <person name="Murat C."/>
            <person name="Riley R."/>
            <person name="Ohm R."/>
            <person name="Sun H."/>
            <person name="Tunlid A."/>
            <person name="Henrissat B."/>
            <person name="Grigoriev I.V."/>
            <person name="Hibbett D.S."/>
            <person name="Martin F."/>
        </authorList>
    </citation>
    <scope>NUCLEOTIDE SEQUENCE [LARGE SCALE GENOMIC DNA]</scope>
    <source>
        <strain evidence="3">ATCC 200175</strain>
    </source>
</reference>
<evidence type="ECO:0000313" key="3">
    <source>
        <dbReference type="Proteomes" id="UP000053647"/>
    </source>
</evidence>
<feature type="compositionally biased region" description="Basic and acidic residues" evidence="1">
    <location>
        <begin position="283"/>
        <end position="293"/>
    </location>
</feature>
<feature type="compositionally biased region" description="Basic and acidic residues" evidence="1">
    <location>
        <begin position="639"/>
        <end position="652"/>
    </location>
</feature>
<keyword evidence="3" id="KW-1185">Reference proteome</keyword>
<organism evidence="2 3">
    <name type="scientific">Paxillus involutus ATCC 200175</name>
    <dbReference type="NCBI Taxonomy" id="664439"/>
    <lineage>
        <taxon>Eukaryota</taxon>
        <taxon>Fungi</taxon>
        <taxon>Dikarya</taxon>
        <taxon>Basidiomycota</taxon>
        <taxon>Agaricomycotina</taxon>
        <taxon>Agaricomycetes</taxon>
        <taxon>Agaricomycetidae</taxon>
        <taxon>Boletales</taxon>
        <taxon>Paxilineae</taxon>
        <taxon>Paxillaceae</taxon>
        <taxon>Paxillus</taxon>
    </lineage>
</organism>
<evidence type="ECO:0000256" key="1">
    <source>
        <dbReference type="SAM" id="MobiDB-lite"/>
    </source>
</evidence>
<feature type="compositionally biased region" description="Pro residues" evidence="1">
    <location>
        <begin position="367"/>
        <end position="383"/>
    </location>
</feature>
<sequence length="808" mass="88374">MAEIPVLRTDGRNWSAWRENLERTLDELGVSAYISETTPNPYDEQVNTLAKCAIASTIPDSLFYRILHLKSAQECFETLKNLFEKPTTTTAVQYELRSDKYKREAAYRLKTVNDVRDTSHRDGEVSSGSVRRNDHAPRSKSRRQRQREPKRQGRVERGCGEGEEEGKSKGRKDEKAAAATGPGKGATDQKASGVSLIKPTSSQDSPRARVNTPPSPPPSLTTPSLPVKQTALTSRRPTQQRSQNGHIPKNGTHRTRKDNEWSRRGVESRSRGGREPGDEDGDDVRVHHAHVEPHPPSSTRQTASNEAADTSNPSAMSARPRLPAGTSNGPPNGSSEVEGKGEKGEGNERASGIVDPSSNGENAVPDSIPPTPNPDERGPPPSMPLEGEKGQQSSGHVDETGTHLKPPGHETRTTTHLIRTPYDEESSGECRQTAMGHRESEGEEIEVGVREDDTDTSNRVDERRCRRGEAGDEAGGDKEGQETRGNEGERSRTRECERVASTVEERRQHTTKDDDDSPSPPPLPKHPTPPPPPSPNYPERLRRDDDVDTAKSNKTAARRRADAVHDPGGETDAPGSQPPSVRLEGEKDKALSLYVEANHDEADDHDVGTVDHDTQQSPRRPVGTQDGDTRPPSEPTEPPDEKERERGVDGEFRGTSTVEEVETVEGVEPNASRRIDEPGDEGNEELRSREVEGELGDQSEGDGCQRDGRTIDTGDATSGTTPDSKQVKAGPLTEDEANQHRNGKPNVTTGVPRPPTSLPYDTPRPTHIANPPRRRGRLKTLIYESQSSPSVRIYAPSQTVTLTTTQSN</sequence>
<accession>A0A0C9TD69</accession>
<feature type="compositionally biased region" description="Basic and acidic residues" evidence="1">
    <location>
        <begin position="112"/>
        <end position="124"/>
    </location>
</feature>
<evidence type="ECO:0000313" key="2">
    <source>
        <dbReference type="EMBL" id="KIJ13525.1"/>
    </source>
</evidence>
<gene>
    <name evidence="2" type="ORF">PAXINDRAFT_13642</name>
</gene>
<feature type="compositionally biased region" description="Polar residues" evidence="1">
    <location>
        <begin position="297"/>
        <end position="315"/>
    </location>
</feature>
<feature type="compositionally biased region" description="Pro residues" evidence="1">
    <location>
        <begin position="518"/>
        <end position="536"/>
    </location>
</feature>
<name>A0A0C9TD69_PAXIN</name>
<dbReference type="AlphaFoldDB" id="A0A0C9TD69"/>
<dbReference type="EMBL" id="KN819351">
    <property type="protein sequence ID" value="KIJ13525.1"/>
    <property type="molecule type" value="Genomic_DNA"/>
</dbReference>
<feature type="compositionally biased region" description="Basic and acidic residues" evidence="1">
    <location>
        <begin position="559"/>
        <end position="568"/>
    </location>
</feature>
<feature type="compositionally biased region" description="Basic and acidic residues" evidence="1">
    <location>
        <begin position="257"/>
        <end position="276"/>
    </location>
</feature>
<reference evidence="2 3" key="1">
    <citation type="submission" date="2014-06" db="EMBL/GenBank/DDBJ databases">
        <authorList>
            <consortium name="DOE Joint Genome Institute"/>
            <person name="Kuo A."/>
            <person name="Kohler A."/>
            <person name="Nagy L.G."/>
            <person name="Floudas D."/>
            <person name="Copeland A."/>
            <person name="Barry K.W."/>
            <person name="Cichocki N."/>
            <person name="Veneault-Fourrey C."/>
            <person name="LaButti K."/>
            <person name="Lindquist E.A."/>
            <person name="Lipzen A."/>
            <person name="Lundell T."/>
            <person name="Morin E."/>
            <person name="Murat C."/>
            <person name="Sun H."/>
            <person name="Tunlid A."/>
            <person name="Henrissat B."/>
            <person name="Grigoriev I.V."/>
            <person name="Hibbett D.S."/>
            <person name="Martin F."/>
            <person name="Nordberg H.P."/>
            <person name="Cantor M.N."/>
            <person name="Hua S.X."/>
        </authorList>
    </citation>
    <scope>NUCLEOTIDE SEQUENCE [LARGE SCALE GENOMIC DNA]</scope>
    <source>
        <strain evidence="2 3">ATCC 200175</strain>
    </source>
</reference>
<dbReference type="Proteomes" id="UP000053647">
    <property type="component" value="Unassembled WGS sequence"/>
</dbReference>
<protein>
    <submittedName>
        <fullName evidence="2">Uncharacterized protein</fullName>
    </submittedName>
</protein>
<feature type="compositionally biased region" description="Basic and acidic residues" evidence="1">
    <location>
        <begin position="447"/>
        <end position="512"/>
    </location>
</feature>
<dbReference type="OrthoDB" id="97058at2759"/>
<proteinExistence type="predicted"/>
<feature type="region of interest" description="Disordered" evidence="1">
    <location>
        <begin position="112"/>
        <end position="776"/>
    </location>
</feature>
<feature type="compositionally biased region" description="Basic and acidic residues" evidence="1">
    <location>
        <begin position="146"/>
        <end position="176"/>
    </location>
</feature>
<feature type="compositionally biased region" description="Basic and acidic residues" evidence="1">
    <location>
        <begin position="597"/>
        <end position="614"/>
    </location>
</feature>